<dbReference type="SUPFAM" id="SSF52540">
    <property type="entry name" value="P-loop containing nucleoside triphosphate hydrolases"/>
    <property type="match status" value="1"/>
</dbReference>
<proteinExistence type="predicted"/>
<accession>A0A6G7Y6P1</accession>
<keyword evidence="2" id="KW-1185">Reference proteome</keyword>
<sequence length="255" mass="26446">MSAVVLAGASGAPGVTTTALGLTLAWPGDCLLVDADRSAPQTLLAGYLQGQAATAGLEAVLQAHRERTPLAEALDGAIRPIPGPPGDAGRRGFLPGFSHLGAVDLFDQAWQPLLAEFAAQDRDVVIDAGRTGHRGLPEALLRDAGLVALVCRTSLIGLAGARLHLAALLDHGPLDRVGLILVGPGRPYPAAEVAEQFGVPVLAEIAWDPASADDLHAGHASMGRRWPRGALARSFARAATRLHAATRREEVRVAP</sequence>
<dbReference type="EMBL" id="CP049865">
    <property type="protein sequence ID" value="QIK72287.1"/>
    <property type="molecule type" value="Genomic_DNA"/>
</dbReference>
<dbReference type="KEGG" id="prv:G7070_08425"/>
<evidence type="ECO:0000313" key="1">
    <source>
        <dbReference type="EMBL" id="QIK72287.1"/>
    </source>
</evidence>
<reference evidence="1 2" key="1">
    <citation type="submission" date="2020-03" db="EMBL/GenBank/DDBJ databases">
        <title>Propioniciclava sp. nov., isolated from Hydrophilus acuminatus.</title>
        <authorList>
            <person name="Hyun D.-W."/>
            <person name="Bae J.-W."/>
        </authorList>
    </citation>
    <scope>NUCLEOTIDE SEQUENCE [LARGE SCALE GENOMIC DNA]</scope>
    <source>
        <strain evidence="1 2">HDW11</strain>
    </source>
</reference>
<dbReference type="Gene3D" id="3.40.50.300">
    <property type="entry name" value="P-loop containing nucleotide triphosphate hydrolases"/>
    <property type="match status" value="1"/>
</dbReference>
<dbReference type="Proteomes" id="UP000501058">
    <property type="component" value="Chromosome"/>
</dbReference>
<protein>
    <recommendedName>
        <fullName evidence="3">MinD-like ATPase involved in chromosome partitioning or flagellar assembly</fullName>
    </recommendedName>
</protein>
<gene>
    <name evidence="1" type="ORF">G7070_08425</name>
</gene>
<evidence type="ECO:0000313" key="2">
    <source>
        <dbReference type="Proteomes" id="UP000501058"/>
    </source>
</evidence>
<organism evidence="1 2">
    <name type="scientific">Propioniciclava coleopterorum</name>
    <dbReference type="NCBI Taxonomy" id="2714937"/>
    <lineage>
        <taxon>Bacteria</taxon>
        <taxon>Bacillati</taxon>
        <taxon>Actinomycetota</taxon>
        <taxon>Actinomycetes</taxon>
        <taxon>Propionibacteriales</taxon>
        <taxon>Propionibacteriaceae</taxon>
        <taxon>Propioniciclava</taxon>
    </lineage>
</organism>
<evidence type="ECO:0008006" key="3">
    <source>
        <dbReference type="Google" id="ProtNLM"/>
    </source>
</evidence>
<dbReference type="RefSeq" id="WP_166233363.1">
    <property type="nucleotide sequence ID" value="NZ_CP049865.1"/>
</dbReference>
<dbReference type="AlphaFoldDB" id="A0A6G7Y6P1"/>
<name>A0A6G7Y6P1_9ACTN</name>
<dbReference type="InterPro" id="IPR027417">
    <property type="entry name" value="P-loop_NTPase"/>
</dbReference>